<reference evidence="7" key="1">
    <citation type="submission" date="2021-01" db="EMBL/GenBank/DDBJ databases">
        <authorList>
            <person name="Corre E."/>
            <person name="Pelletier E."/>
            <person name="Niang G."/>
            <person name="Scheremetjew M."/>
            <person name="Finn R."/>
            <person name="Kale V."/>
            <person name="Holt S."/>
            <person name="Cochrane G."/>
            <person name="Meng A."/>
            <person name="Brown T."/>
            <person name="Cohen L."/>
        </authorList>
    </citation>
    <scope>NUCLEOTIDE SEQUENCE</scope>
    <source>
        <strain evidence="7">CCCM811</strain>
    </source>
</reference>
<name>A0A7S3YFE3_9EUKA</name>
<dbReference type="SMART" id="SM00356">
    <property type="entry name" value="ZnF_C3H1"/>
    <property type="match status" value="4"/>
</dbReference>
<dbReference type="PROSITE" id="PS50103">
    <property type="entry name" value="ZF_C3H1"/>
    <property type="match status" value="3"/>
</dbReference>
<dbReference type="SUPFAM" id="SSF47769">
    <property type="entry name" value="SAM/Pointed domain"/>
    <property type="match status" value="1"/>
</dbReference>
<dbReference type="Gene3D" id="3.30.1370.210">
    <property type="match status" value="1"/>
</dbReference>
<feature type="zinc finger region" description="C3H1-type" evidence="4">
    <location>
        <begin position="54"/>
        <end position="81"/>
    </location>
</feature>
<feature type="domain" description="C3H1-type" evidence="6">
    <location>
        <begin position="143"/>
        <end position="170"/>
    </location>
</feature>
<sequence>MPLAVAPPLQLSPSLGTQESIPTRRKVRTCRHWVRGICHRGAEACNFLHAFTDPTKQGLCARQLKGECNFAETCYYQHLTVPLEDYVSAARGTSSYNELMDRLALRAKGSALCQPIPSDSNKSGLKEHNRSAPPSPQPPVRHRKIKTCRAWANGTCTRSHDSCDFLHAWTNPYKAGICHRHLYGVCGYSADKCYHQHISVTLEEYVLAAQETKSFEELLSKLERNKVVNVTTGGISQRLGMGVFSSIRKETKDTPPIQQSAVPLNRSMENFAIRPLPKASASFSFYPGMDASSKSAGVEGSQKWGNAFLPFDSGKLLTSHEEDVMFRSVLQENERKSKISFDKTSQSEPVTRRTSLVENNFGETKSVDDADGDSYGGSAASADAPEFGLRKLLLEDSELFKTPTTAFNEALWETKAMEEWTSDDVFDFILSRAGKSECWEEYATKMRESQVDGKTLSVYESVNELVEDGYGLKKHHARVLLRAINDFKRQR</sequence>
<evidence type="ECO:0000256" key="5">
    <source>
        <dbReference type="SAM" id="MobiDB-lite"/>
    </source>
</evidence>
<evidence type="ECO:0000256" key="3">
    <source>
        <dbReference type="ARBA" id="ARBA00022833"/>
    </source>
</evidence>
<dbReference type="InterPro" id="IPR013761">
    <property type="entry name" value="SAM/pointed_sf"/>
</dbReference>
<dbReference type="InterPro" id="IPR000571">
    <property type="entry name" value="Znf_CCCH"/>
</dbReference>
<evidence type="ECO:0000259" key="6">
    <source>
        <dbReference type="PROSITE" id="PS50103"/>
    </source>
</evidence>
<dbReference type="InterPro" id="IPR045072">
    <property type="entry name" value="MKRN-like"/>
</dbReference>
<feature type="domain" description="C3H1-type" evidence="6">
    <location>
        <begin position="54"/>
        <end position="81"/>
    </location>
</feature>
<dbReference type="Gene3D" id="4.10.1000.10">
    <property type="entry name" value="Zinc finger, CCCH-type"/>
    <property type="match status" value="1"/>
</dbReference>
<dbReference type="PANTHER" id="PTHR11224:SF10">
    <property type="entry name" value="IP09428P-RELATED"/>
    <property type="match status" value="1"/>
</dbReference>
<protein>
    <recommendedName>
        <fullName evidence="6">C3H1-type domain-containing protein</fullName>
    </recommendedName>
</protein>
<evidence type="ECO:0000256" key="4">
    <source>
        <dbReference type="PROSITE-ProRule" id="PRU00723"/>
    </source>
</evidence>
<dbReference type="GO" id="GO:0061630">
    <property type="term" value="F:ubiquitin protein ligase activity"/>
    <property type="evidence" value="ECO:0007669"/>
    <property type="project" value="InterPro"/>
</dbReference>
<evidence type="ECO:0000256" key="1">
    <source>
        <dbReference type="ARBA" id="ARBA00022723"/>
    </source>
</evidence>
<feature type="domain" description="C3H1-type" evidence="6">
    <location>
        <begin position="24"/>
        <end position="52"/>
    </location>
</feature>
<keyword evidence="3 4" id="KW-0862">Zinc</keyword>
<keyword evidence="2 4" id="KW-0863">Zinc-finger</keyword>
<feature type="region of interest" description="Disordered" evidence="5">
    <location>
        <begin position="114"/>
        <end position="141"/>
    </location>
</feature>
<accession>A0A7S3YFE3</accession>
<dbReference type="AlphaFoldDB" id="A0A7S3YFE3"/>
<dbReference type="EMBL" id="HBIV01005585">
    <property type="protein sequence ID" value="CAE0650026.1"/>
    <property type="molecule type" value="Transcribed_RNA"/>
</dbReference>
<dbReference type="GO" id="GO:0008270">
    <property type="term" value="F:zinc ion binding"/>
    <property type="evidence" value="ECO:0007669"/>
    <property type="project" value="UniProtKB-KW"/>
</dbReference>
<proteinExistence type="predicted"/>
<feature type="zinc finger region" description="C3H1-type" evidence="4">
    <location>
        <begin position="24"/>
        <end position="52"/>
    </location>
</feature>
<feature type="zinc finger region" description="C3H1-type" evidence="4">
    <location>
        <begin position="143"/>
        <end position="170"/>
    </location>
</feature>
<gene>
    <name evidence="7" type="ORF">LGLO00237_LOCUS4010</name>
</gene>
<keyword evidence="1 4" id="KW-0479">Metal-binding</keyword>
<evidence type="ECO:0000313" key="7">
    <source>
        <dbReference type="EMBL" id="CAE0650026.1"/>
    </source>
</evidence>
<dbReference type="GO" id="GO:0000209">
    <property type="term" value="P:protein polyubiquitination"/>
    <property type="evidence" value="ECO:0007669"/>
    <property type="project" value="InterPro"/>
</dbReference>
<dbReference type="PANTHER" id="PTHR11224">
    <property type="entry name" value="MAKORIN-RELATED"/>
    <property type="match status" value="1"/>
</dbReference>
<organism evidence="7">
    <name type="scientific">Lotharella globosa</name>
    <dbReference type="NCBI Taxonomy" id="91324"/>
    <lineage>
        <taxon>Eukaryota</taxon>
        <taxon>Sar</taxon>
        <taxon>Rhizaria</taxon>
        <taxon>Cercozoa</taxon>
        <taxon>Chlorarachniophyceae</taxon>
        <taxon>Lotharella</taxon>
    </lineage>
</organism>
<evidence type="ECO:0000256" key="2">
    <source>
        <dbReference type="ARBA" id="ARBA00022771"/>
    </source>
</evidence>
<dbReference type="Gene3D" id="1.10.150.50">
    <property type="entry name" value="Transcription Factor, Ets-1"/>
    <property type="match status" value="1"/>
</dbReference>